<keyword evidence="4 9" id="KW-0547">Nucleotide-binding</keyword>
<dbReference type="Pfam" id="PF01139">
    <property type="entry name" value="RtcB"/>
    <property type="match status" value="1"/>
</dbReference>
<feature type="non-terminal residue" evidence="11">
    <location>
        <position position="122"/>
    </location>
</feature>
<evidence type="ECO:0000313" key="11">
    <source>
        <dbReference type="EMBL" id="NIR75760.1"/>
    </source>
</evidence>
<evidence type="ECO:0000256" key="5">
    <source>
        <dbReference type="ARBA" id="ARBA00022800"/>
    </source>
</evidence>
<dbReference type="GO" id="GO:0006396">
    <property type="term" value="P:RNA processing"/>
    <property type="evidence" value="ECO:0007669"/>
    <property type="project" value="InterPro"/>
</dbReference>
<comment type="catalytic activity">
    <reaction evidence="8">
        <text>a 3'-end 3'-phospho-ribonucleotide-RNA + a 5'-end dephospho-ribonucleoside-RNA + GTP = a ribonucleotidyl-ribonucleotide-RNA + GMP + diphosphate</text>
        <dbReference type="Rhea" id="RHEA:68076"/>
        <dbReference type="Rhea" id="RHEA-COMP:10463"/>
        <dbReference type="Rhea" id="RHEA-COMP:13936"/>
        <dbReference type="Rhea" id="RHEA-COMP:17355"/>
        <dbReference type="ChEBI" id="CHEBI:33019"/>
        <dbReference type="ChEBI" id="CHEBI:37565"/>
        <dbReference type="ChEBI" id="CHEBI:58115"/>
        <dbReference type="ChEBI" id="CHEBI:83062"/>
        <dbReference type="ChEBI" id="CHEBI:138284"/>
        <dbReference type="ChEBI" id="CHEBI:173118"/>
        <dbReference type="EC" id="6.5.1.8"/>
    </reaction>
</comment>
<dbReference type="GO" id="GO:0170057">
    <property type="term" value="F:RNA ligase (GTP) activity"/>
    <property type="evidence" value="ECO:0007669"/>
    <property type="project" value="UniProtKB-EC"/>
</dbReference>
<dbReference type="GO" id="GO:0046872">
    <property type="term" value="F:metal ion binding"/>
    <property type="evidence" value="ECO:0007669"/>
    <property type="project" value="UniProtKB-KW"/>
</dbReference>
<dbReference type="Gene3D" id="3.90.1860.10">
    <property type="entry name" value="tRNA-splicing ligase RtcB"/>
    <property type="match status" value="1"/>
</dbReference>
<evidence type="ECO:0000256" key="6">
    <source>
        <dbReference type="ARBA" id="ARBA00023134"/>
    </source>
</evidence>
<evidence type="ECO:0000313" key="12">
    <source>
        <dbReference type="Proteomes" id="UP000702544"/>
    </source>
</evidence>
<accession>A0AAE4ZD14</accession>
<dbReference type="AlphaFoldDB" id="A0AAE4ZD14"/>
<dbReference type="GO" id="GO:0005525">
    <property type="term" value="F:GTP binding"/>
    <property type="evidence" value="ECO:0007669"/>
    <property type="project" value="UniProtKB-KW"/>
</dbReference>
<dbReference type="Proteomes" id="UP000702544">
    <property type="component" value="Unassembled WGS sequence"/>
</dbReference>
<evidence type="ECO:0000256" key="7">
    <source>
        <dbReference type="ARBA" id="ARBA00023211"/>
    </source>
</evidence>
<feature type="binding site" evidence="9">
    <location>
        <begin position="101"/>
        <end position="105"/>
    </location>
    <ligand>
        <name>GMP</name>
        <dbReference type="ChEBI" id="CHEBI:58115"/>
    </ligand>
</feature>
<evidence type="ECO:0000256" key="10">
    <source>
        <dbReference type="PIRSR" id="PIRSR601233-3"/>
    </source>
</evidence>
<dbReference type="InterPro" id="IPR036025">
    <property type="entry name" value="RtcB-like_sf"/>
</dbReference>
<dbReference type="PANTHER" id="PTHR11118:SF1">
    <property type="entry name" value="RNA-SPLICING LIGASE RTCB HOMOLOG"/>
    <property type="match status" value="1"/>
</dbReference>
<evidence type="ECO:0000256" key="8">
    <source>
        <dbReference type="ARBA" id="ARBA00047746"/>
    </source>
</evidence>
<dbReference type="EC" id="6.5.1.8" evidence="1"/>
<keyword evidence="2" id="KW-0436">Ligase</keyword>
<feature type="binding site" evidence="10">
    <location>
        <position position="102"/>
    </location>
    <ligand>
        <name>Mn(2+)</name>
        <dbReference type="ChEBI" id="CHEBI:29035"/>
        <label>1</label>
    </ligand>
</feature>
<feature type="non-terminal residue" evidence="11">
    <location>
        <position position="1"/>
    </location>
</feature>
<evidence type="ECO:0000256" key="9">
    <source>
        <dbReference type="PIRSR" id="PIRSR601233-2"/>
    </source>
</evidence>
<dbReference type="InterPro" id="IPR001233">
    <property type="entry name" value="RtcB"/>
</dbReference>
<reference evidence="11 12" key="1">
    <citation type="submission" date="2020-01" db="EMBL/GenBank/DDBJ databases">
        <title>Genomes assembled from Gulf of Kutch pelagic sediment metagenomes.</title>
        <authorList>
            <person name="Chandrashekar M."/>
            <person name="Mahajan M.S."/>
            <person name="Dave K.J."/>
            <person name="Vatsa P."/>
            <person name="Nathani N.M."/>
        </authorList>
    </citation>
    <scope>NUCLEOTIDE SEQUENCE [LARGE SCALE GENOMIC DNA]</scope>
    <source>
        <strain evidence="11">KS3-K002</strain>
    </source>
</reference>
<evidence type="ECO:0000256" key="3">
    <source>
        <dbReference type="ARBA" id="ARBA00022723"/>
    </source>
</evidence>
<organism evidence="11 12">
    <name type="scientific">Candidatus Kutchimonas denitrificans</name>
    <dbReference type="NCBI Taxonomy" id="3056748"/>
    <lineage>
        <taxon>Bacteria</taxon>
        <taxon>Pseudomonadati</taxon>
        <taxon>Gemmatimonadota</taxon>
        <taxon>Gemmatimonadia</taxon>
        <taxon>Candidatus Palauibacterales</taxon>
        <taxon>Candidatus Palauibacteraceae</taxon>
        <taxon>Candidatus Kutchimonas</taxon>
    </lineage>
</organism>
<sequence>LRSGLAASEVGDRLPKLADALFRNVPSGVGSHRRDLKLSIAQEHKVLVEGARWAVEHGYGNGADLDHIEEGGALEGADPELISERAIERGRAQLGTLGSGNHFLEVQKVEEIQDEEAAEALG</sequence>
<name>A0AAE4ZD14_9BACT</name>
<dbReference type="GO" id="GO:0042245">
    <property type="term" value="P:RNA repair"/>
    <property type="evidence" value="ECO:0007669"/>
    <property type="project" value="UniProtKB-KW"/>
</dbReference>
<keyword evidence="5" id="KW-0692">RNA repair</keyword>
<keyword evidence="6 9" id="KW-0342">GTP-binding</keyword>
<protein>
    <recommendedName>
        <fullName evidence="1">3'-phosphate/5'-hydroxy nucleic acid ligase</fullName>
        <ecNumber evidence="1">6.5.1.8</ecNumber>
    </recommendedName>
</protein>
<dbReference type="SUPFAM" id="SSF103365">
    <property type="entry name" value="Hypothetical protein PH1602"/>
    <property type="match status" value="1"/>
</dbReference>
<dbReference type="PANTHER" id="PTHR11118">
    <property type="entry name" value="RNA-SPLICING LIGASE RTCB HOMOLOG"/>
    <property type="match status" value="1"/>
</dbReference>
<comment type="caution">
    <text evidence="11">The sequence shown here is derived from an EMBL/GenBank/DDBJ whole genome shotgun (WGS) entry which is preliminary data.</text>
</comment>
<evidence type="ECO:0000256" key="2">
    <source>
        <dbReference type="ARBA" id="ARBA00022598"/>
    </source>
</evidence>
<proteinExistence type="predicted"/>
<dbReference type="EMBL" id="JAACAK010000092">
    <property type="protein sequence ID" value="NIR75760.1"/>
    <property type="molecule type" value="Genomic_DNA"/>
</dbReference>
<comment type="cofactor">
    <cofactor evidence="10">
        <name>Mn(2+)</name>
        <dbReference type="ChEBI" id="CHEBI:29035"/>
    </cofactor>
    <text evidence="10">Binds 2 manganese ions per subunit.</text>
</comment>
<evidence type="ECO:0000256" key="4">
    <source>
        <dbReference type="ARBA" id="ARBA00022741"/>
    </source>
</evidence>
<keyword evidence="3 10" id="KW-0479">Metal-binding</keyword>
<dbReference type="GO" id="GO:0003972">
    <property type="term" value="F:RNA ligase (ATP) activity"/>
    <property type="evidence" value="ECO:0007669"/>
    <property type="project" value="TreeGrafter"/>
</dbReference>
<gene>
    <name evidence="11" type="ORF">GWO12_11725</name>
</gene>
<evidence type="ECO:0000256" key="1">
    <source>
        <dbReference type="ARBA" id="ARBA00012726"/>
    </source>
</evidence>
<keyword evidence="7 10" id="KW-0464">Manganese</keyword>